<dbReference type="InterPro" id="IPR029063">
    <property type="entry name" value="SAM-dependent_MTases_sf"/>
</dbReference>
<sequence length="295" mass="32645">MASEPREPWASSPADDDAQVRRLLTLDTSVPHTARMYDYLLGGKDNFAVDRAAVEKVLAVMPDMPQSIRLSRLFLRRSVRYAVRRGITQFLDIGTGIPTVGNVHEVAQETEPEARVAYVDHDPIVLTHARALLPDEQQGRVGIVLADLRDPEMIFAHPEVREIIDFDRPVGLLLVSVLHFIRDDEDPYGLVKRLCDGLAPGSMLMLTHASMDPDPETGLKASEGWTNASSTMNMRTHDEIRRFFDGLDLVEPGVTARWNPDGEPIEVLEQSIKNIWGYGGVAVKPPAGPDEGAGH</sequence>
<evidence type="ECO:0000313" key="2">
    <source>
        <dbReference type="Proteomes" id="UP001501442"/>
    </source>
</evidence>
<dbReference type="Proteomes" id="UP001501442">
    <property type="component" value="Unassembled WGS sequence"/>
</dbReference>
<dbReference type="InterPro" id="IPR006764">
    <property type="entry name" value="SAM_dep_MeTrfase_SAV2177_type"/>
</dbReference>
<keyword evidence="1" id="KW-0489">Methyltransferase</keyword>
<organism evidence="1 2">
    <name type="scientific">Actinoallomurus vinaceus</name>
    <dbReference type="NCBI Taxonomy" id="1080074"/>
    <lineage>
        <taxon>Bacteria</taxon>
        <taxon>Bacillati</taxon>
        <taxon>Actinomycetota</taxon>
        <taxon>Actinomycetes</taxon>
        <taxon>Streptosporangiales</taxon>
        <taxon>Thermomonosporaceae</taxon>
        <taxon>Actinoallomurus</taxon>
    </lineage>
</organism>
<dbReference type="PIRSF" id="PIRSF017393">
    <property type="entry name" value="MTase_SAV2177"/>
    <property type="match status" value="1"/>
</dbReference>
<dbReference type="GO" id="GO:0008168">
    <property type="term" value="F:methyltransferase activity"/>
    <property type="evidence" value="ECO:0007669"/>
    <property type="project" value="UniProtKB-KW"/>
</dbReference>
<dbReference type="SUPFAM" id="SSF53335">
    <property type="entry name" value="S-adenosyl-L-methionine-dependent methyltransferases"/>
    <property type="match status" value="1"/>
</dbReference>
<dbReference type="GO" id="GO:0032259">
    <property type="term" value="P:methylation"/>
    <property type="evidence" value="ECO:0007669"/>
    <property type="project" value="UniProtKB-KW"/>
</dbReference>
<name>A0ABP8U9Y8_9ACTN</name>
<dbReference type="Gene3D" id="3.40.50.150">
    <property type="entry name" value="Vaccinia Virus protein VP39"/>
    <property type="match status" value="1"/>
</dbReference>
<protein>
    <submittedName>
        <fullName evidence="1">SAM-dependent methyltransferase</fullName>
    </submittedName>
</protein>
<gene>
    <name evidence="1" type="ORF">GCM10023196_039420</name>
</gene>
<keyword evidence="1" id="KW-0808">Transferase</keyword>
<proteinExistence type="predicted"/>
<dbReference type="Pfam" id="PF04672">
    <property type="entry name" value="Methyltransf_19"/>
    <property type="match status" value="1"/>
</dbReference>
<keyword evidence="2" id="KW-1185">Reference proteome</keyword>
<reference evidence="2" key="1">
    <citation type="journal article" date="2019" name="Int. J. Syst. Evol. Microbiol.">
        <title>The Global Catalogue of Microorganisms (GCM) 10K type strain sequencing project: providing services to taxonomists for standard genome sequencing and annotation.</title>
        <authorList>
            <consortium name="The Broad Institute Genomics Platform"/>
            <consortium name="The Broad Institute Genome Sequencing Center for Infectious Disease"/>
            <person name="Wu L."/>
            <person name="Ma J."/>
        </authorList>
    </citation>
    <scope>NUCLEOTIDE SEQUENCE [LARGE SCALE GENOMIC DNA]</scope>
    <source>
        <strain evidence="2">JCM 17939</strain>
    </source>
</reference>
<dbReference type="RefSeq" id="WP_345432350.1">
    <property type="nucleotide sequence ID" value="NZ_BAABHK010000005.1"/>
</dbReference>
<accession>A0ABP8U9Y8</accession>
<comment type="caution">
    <text evidence="1">The sequence shown here is derived from an EMBL/GenBank/DDBJ whole genome shotgun (WGS) entry which is preliminary data.</text>
</comment>
<evidence type="ECO:0000313" key="1">
    <source>
        <dbReference type="EMBL" id="GAA4627396.1"/>
    </source>
</evidence>
<dbReference type="EMBL" id="BAABHK010000005">
    <property type="protein sequence ID" value="GAA4627396.1"/>
    <property type="molecule type" value="Genomic_DNA"/>
</dbReference>